<keyword evidence="2" id="KW-0812">Transmembrane</keyword>
<keyword evidence="2" id="KW-0472">Membrane</keyword>
<name>A1AQS4_PELPD</name>
<sequence>MHKERGSEGDPQSVVIGSFYHGRLLHFLRACPSTTPREMESAARPVSRPRFFIYIPHSPEADRSGDIPPPKRETSFDRSGHECYTCGSLPTTHVPGGPMKQSFSRSPHLSLLVSLVVLLLLPFSAIAETGANLMQPLSVAKSSASPAGGAADLIVSNINMSPGKPNSNDQITVWTFVKNVGPVTAPASSLQLQVGGKLYPPITVPPLKVNQDWCFTTQTGPLRAWNYQITATVNPQNLVAETNYDNNKRIRKFTVAQGPQVFIRDITWNRSTKVWVAEVKNTSSARVEIGVTGFPLENGGSGMTKWANTSLAGYATFELRGDYSSFNVPAGTRLKVRVIKKGTNTVLDEKVRILD</sequence>
<keyword evidence="5" id="KW-1185">Reference proteome</keyword>
<dbReference type="Pfam" id="PF07705">
    <property type="entry name" value="CARDB"/>
    <property type="match status" value="1"/>
</dbReference>
<evidence type="ECO:0000313" key="5">
    <source>
        <dbReference type="Proteomes" id="UP000006732"/>
    </source>
</evidence>
<keyword evidence="2" id="KW-1133">Transmembrane helix</keyword>
<dbReference type="InterPro" id="IPR011635">
    <property type="entry name" value="CARDB"/>
</dbReference>
<dbReference type="EMBL" id="CP000482">
    <property type="protein sequence ID" value="ABK99694.1"/>
    <property type="molecule type" value="Genomic_DNA"/>
</dbReference>
<evidence type="ECO:0000256" key="2">
    <source>
        <dbReference type="SAM" id="Phobius"/>
    </source>
</evidence>
<dbReference type="HOGENOM" id="CLU_780427_0_0_7"/>
<reference evidence="4 5" key="1">
    <citation type="submission" date="2006-10" db="EMBL/GenBank/DDBJ databases">
        <title>Complete sequence of chromosome of Pelobacter propionicus DSM 2379.</title>
        <authorList>
            <consortium name="US DOE Joint Genome Institute"/>
            <person name="Copeland A."/>
            <person name="Lucas S."/>
            <person name="Lapidus A."/>
            <person name="Barry K."/>
            <person name="Detter J.C."/>
            <person name="Glavina del Rio T."/>
            <person name="Hammon N."/>
            <person name="Israni S."/>
            <person name="Dalin E."/>
            <person name="Tice H."/>
            <person name="Pitluck S."/>
            <person name="Saunders E."/>
            <person name="Brettin T."/>
            <person name="Bruce D."/>
            <person name="Han C."/>
            <person name="Tapia R."/>
            <person name="Schmutz J."/>
            <person name="Larimer F."/>
            <person name="Land M."/>
            <person name="Hauser L."/>
            <person name="Kyrpides N."/>
            <person name="Kim E."/>
            <person name="Lovley D."/>
            <person name="Richardson P."/>
        </authorList>
    </citation>
    <scope>NUCLEOTIDE SEQUENCE [LARGE SCALE GENOMIC DNA]</scope>
    <source>
        <strain evidence="5">DSM 2379 / NBRC 103807 / OttBd1</strain>
    </source>
</reference>
<dbReference type="Proteomes" id="UP000006732">
    <property type="component" value="Chromosome"/>
</dbReference>
<proteinExistence type="predicted"/>
<organism evidence="4 5">
    <name type="scientific">Pelobacter propionicus (strain DSM 2379 / NBRC 103807 / OttBd1)</name>
    <dbReference type="NCBI Taxonomy" id="338966"/>
    <lineage>
        <taxon>Bacteria</taxon>
        <taxon>Pseudomonadati</taxon>
        <taxon>Thermodesulfobacteriota</taxon>
        <taxon>Desulfuromonadia</taxon>
        <taxon>Desulfuromonadales</taxon>
        <taxon>Desulfuromonadaceae</taxon>
        <taxon>Pelobacter</taxon>
    </lineage>
</organism>
<dbReference type="KEGG" id="ppd:Ppro_2086"/>
<feature type="transmembrane region" description="Helical" evidence="2">
    <location>
        <begin position="109"/>
        <end position="127"/>
    </location>
</feature>
<dbReference type="Gene3D" id="2.60.40.10">
    <property type="entry name" value="Immunoglobulins"/>
    <property type="match status" value="1"/>
</dbReference>
<feature type="region of interest" description="Disordered" evidence="1">
    <location>
        <begin position="60"/>
        <end position="79"/>
    </location>
</feature>
<evidence type="ECO:0000259" key="3">
    <source>
        <dbReference type="Pfam" id="PF07705"/>
    </source>
</evidence>
<gene>
    <name evidence="4" type="ordered locus">Ppro_2086</name>
</gene>
<feature type="domain" description="CARDB" evidence="3">
    <location>
        <begin position="151"/>
        <end position="249"/>
    </location>
</feature>
<protein>
    <recommendedName>
        <fullName evidence="3">CARDB domain-containing protein</fullName>
    </recommendedName>
</protein>
<accession>A1AQS4</accession>
<evidence type="ECO:0000313" key="4">
    <source>
        <dbReference type="EMBL" id="ABK99694.1"/>
    </source>
</evidence>
<dbReference type="eggNOG" id="COG1572">
    <property type="taxonomic scope" value="Bacteria"/>
</dbReference>
<dbReference type="InterPro" id="IPR013783">
    <property type="entry name" value="Ig-like_fold"/>
</dbReference>
<dbReference type="AlphaFoldDB" id="A1AQS4"/>
<evidence type="ECO:0000256" key="1">
    <source>
        <dbReference type="SAM" id="MobiDB-lite"/>
    </source>
</evidence>